<dbReference type="Proteomes" id="UP000324897">
    <property type="component" value="Chromosome 2"/>
</dbReference>
<gene>
    <name evidence="2" type="ORF">EJB05_28942</name>
</gene>
<dbReference type="AlphaFoldDB" id="A0A5J9UTE3"/>
<keyword evidence="3" id="KW-1185">Reference proteome</keyword>
<proteinExistence type="predicted"/>
<reference evidence="2 3" key="1">
    <citation type="journal article" date="2019" name="Sci. Rep.">
        <title>A high-quality genome of Eragrostis curvula grass provides insights into Poaceae evolution and supports new strategies to enhance forage quality.</title>
        <authorList>
            <person name="Carballo J."/>
            <person name="Santos B.A.C.M."/>
            <person name="Zappacosta D."/>
            <person name="Garbus I."/>
            <person name="Selva J.P."/>
            <person name="Gallo C.A."/>
            <person name="Diaz A."/>
            <person name="Albertini E."/>
            <person name="Caccamo M."/>
            <person name="Echenique V."/>
        </authorList>
    </citation>
    <scope>NUCLEOTIDE SEQUENCE [LARGE SCALE GENOMIC DNA]</scope>
    <source>
        <strain evidence="3">cv. Victoria</strain>
        <tissue evidence="2">Leaf</tissue>
    </source>
</reference>
<sequence>MKTWIPSQGRVRTMKIKYEAHLERAFWTREIKRSNCDRSSQHLEVKRGRRGPTPQRLQGRWQRGEVYMRTTLLGDSYTYEVRSKGGNGEVEEPRLMKLEASSRRYEGVSALAESVYDMAIARITYSDSREGFKEERTCGVTTMEEKRSTMMTTSIRTLRTRLALPRTTPVEMEDTLRLCAARCMYFSFGPTEASLVERPLARITCGSLPSEEYPEMPAGRARDFTQGAVVGSKEESIARCGGVKPVTSLGG</sequence>
<protein>
    <submittedName>
        <fullName evidence="2">Uncharacterized protein</fullName>
    </submittedName>
</protein>
<evidence type="ECO:0000313" key="3">
    <source>
        <dbReference type="Proteomes" id="UP000324897"/>
    </source>
</evidence>
<evidence type="ECO:0000313" key="2">
    <source>
        <dbReference type="EMBL" id="TVU26397.1"/>
    </source>
</evidence>
<feature type="region of interest" description="Disordered" evidence="1">
    <location>
        <begin position="38"/>
        <end position="59"/>
    </location>
</feature>
<organism evidence="2 3">
    <name type="scientific">Eragrostis curvula</name>
    <name type="common">weeping love grass</name>
    <dbReference type="NCBI Taxonomy" id="38414"/>
    <lineage>
        <taxon>Eukaryota</taxon>
        <taxon>Viridiplantae</taxon>
        <taxon>Streptophyta</taxon>
        <taxon>Embryophyta</taxon>
        <taxon>Tracheophyta</taxon>
        <taxon>Spermatophyta</taxon>
        <taxon>Magnoliopsida</taxon>
        <taxon>Liliopsida</taxon>
        <taxon>Poales</taxon>
        <taxon>Poaceae</taxon>
        <taxon>PACMAD clade</taxon>
        <taxon>Chloridoideae</taxon>
        <taxon>Eragrostideae</taxon>
        <taxon>Eragrostidinae</taxon>
        <taxon>Eragrostis</taxon>
    </lineage>
</organism>
<dbReference type="Gramene" id="TVU26397">
    <property type="protein sequence ID" value="TVU26397"/>
    <property type="gene ID" value="EJB05_28942"/>
</dbReference>
<evidence type="ECO:0000256" key="1">
    <source>
        <dbReference type="SAM" id="MobiDB-lite"/>
    </source>
</evidence>
<comment type="caution">
    <text evidence="2">The sequence shown here is derived from an EMBL/GenBank/DDBJ whole genome shotgun (WGS) entry which is preliminary data.</text>
</comment>
<dbReference type="EMBL" id="RWGY01000013">
    <property type="protein sequence ID" value="TVU26397.1"/>
    <property type="molecule type" value="Genomic_DNA"/>
</dbReference>
<feature type="non-terminal residue" evidence="2">
    <location>
        <position position="251"/>
    </location>
</feature>
<accession>A0A5J9UTE3</accession>
<name>A0A5J9UTE3_9POAL</name>